<dbReference type="OrthoDB" id="3199551at2"/>
<dbReference type="Proteomes" id="UP000216074">
    <property type="component" value="Unassembled WGS sequence"/>
</dbReference>
<dbReference type="Pfam" id="PF08000">
    <property type="entry name" value="bPH_1"/>
    <property type="match status" value="1"/>
</dbReference>
<keyword evidence="3" id="KW-1185">Reference proteome</keyword>
<accession>A0A261G6K9</accession>
<name>A0A261G6K9_9BIFI</name>
<feature type="domain" description="Bacterial Pleckstrin homology" evidence="1">
    <location>
        <begin position="7"/>
        <end position="124"/>
    </location>
</feature>
<dbReference type="EMBL" id="MWWY01000002">
    <property type="protein sequence ID" value="OZG66646.1"/>
    <property type="molecule type" value="Genomic_DNA"/>
</dbReference>
<sequence length="129" mass="14227">MIDFGAQFTKMSNADLGEANALLDGLLLDGETVHAAFKGANNYWAVFADRRLITVTAQGMTGKKREYSTLPYSSLRATSVTTDAKIELWFADLGFAVLGGMSMPYRLRLEFVPDVDVRALERFVVGKIL</sequence>
<comment type="caution">
    <text evidence="2">The sequence shown here is derived from an EMBL/GenBank/DDBJ whole genome shotgun (WGS) entry which is preliminary data.</text>
</comment>
<dbReference type="AlphaFoldDB" id="A0A261G6K9"/>
<evidence type="ECO:0000313" key="2">
    <source>
        <dbReference type="EMBL" id="OZG66646.1"/>
    </source>
</evidence>
<protein>
    <submittedName>
        <fullName evidence="2">Cytoplasmic protein</fullName>
    </submittedName>
</protein>
<evidence type="ECO:0000259" key="1">
    <source>
        <dbReference type="Pfam" id="PF08000"/>
    </source>
</evidence>
<dbReference type="Gene3D" id="2.30.29.50">
    <property type="entry name" value="Bacterial Pleckstrin homology domain"/>
    <property type="match status" value="1"/>
</dbReference>
<dbReference type="InterPro" id="IPR012544">
    <property type="entry name" value="PHb"/>
</dbReference>
<reference evidence="2 3" key="1">
    <citation type="journal article" date="2017" name="BMC Genomics">
        <title>Comparative genomic and phylogenomic analyses of the Bifidobacteriaceae family.</title>
        <authorList>
            <person name="Lugli G.A."/>
            <person name="Milani C."/>
            <person name="Turroni F."/>
            <person name="Duranti S."/>
            <person name="Mancabelli L."/>
            <person name="Mangifesta M."/>
            <person name="Ferrario C."/>
            <person name="Modesto M."/>
            <person name="Mattarelli P."/>
            <person name="Jiri K."/>
            <person name="van Sinderen D."/>
            <person name="Ventura M."/>
        </authorList>
    </citation>
    <scope>NUCLEOTIDE SEQUENCE [LARGE SCALE GENOMIC DNA]</scope>
    <source>
        <strain evidence="2 3">DSM 100202</strain>
    </source>
</reference>
<proteinExistence type="predicted"/>
<gene>
    <name evidence="2" type="ORF">BHAP_0055</name>
</gene>
<dbReference type="InterPro" id="IPR037063">
    <property type="entry name" value="PHb_sf"/>
</dbReference>
<dbReference type="SUPFAM" id="SSF50729">
    <property type="entry name" value="PH domain-like"/>
    <property type="match status" value="1"/>
</dbReference>
<dbReference type="RefSeq" id="WP_094728515.1">
    <property type="nucleotide sequence ID" value="NZ_MWWY01000002.1"/>
</dbReference>
<evidence type="ECO:0000313" key="3">
    <source>
        <dbReference type="Proteomes" id="UP000216074"/>
    </source>
</evidence>
<organism evidence="2 3">
    <name type="scientific">Bifidobacterium hapali</name>
    <dbReference type="NCBI Taxonomy" id="1630172"/>
    <lineage>
        <taxon>Bacteria</taxon>
        <taxon>Bacillati</taxon>
        <taxon>Actinomycetota</taxon>
        <taxon>Actinomycetes</taxon>
        <taxon>Bifidobacteriales</taxon>
        <taxon>Bifidobacteriaceae</taxon>
        <taxon>Bifidobacterium</taxon>
    </lineage>
</organism>